<keyword evidence="2" id="KW-1185">Reference proteome</keyword>
<organism evidence="1 2">
    <name type="scientific">Limihaloglobus sulfuriphilus</name>
    <dbReference type="NCBI Taxonomy" id="1851148"/>
    <lineage>
        <taxon>Bacteria</taxon>
        <taxon>Pseudomonadati</taxon>
        <taxon>Planctomycetota</taxon>
        <taxon>Phycisphaerae</taxon>
        <taxon>Sedimentisphaerales</taxon>
        <taxon>Sedimentisphaeraceae</taxon>
        <taxon>Limihaloglobus</taxon>
    </lineage>
</organism>
<evidence type="ECO:0000313" key="1">
    <source>
        <dbReference type="EMBL" id="AQQ72091.1"/>
    </source>
</evidence>
<dbReference type="AlphaFoldDB" id="A0A1Q2MHC0"/>
<sequence>MVDDGGVVKYYYNGNPKLWDDREGDKVFWPIPKKKEIM</sequence>
<dbReference type="KEGG" id="pbas:SMSP2_02471"/>
<reference evidence="2" key="1">
    <citation type="submission" date="2017-02" db="EMBL/GenBank/DDBJ databases">
        <title>Comparative genomics and description of representatives of a novel lineage of planctomycetes thriving in anoxic sediments.</title>
        <authorList>
            <person name="Spring S."/>
            <person name="Bunk B."/>
            <person name="Sproer C."/>
        </authorList>
    </citation>
    <scope>NUCLEOTIDE SEQUENCE [LARGE SCALE GENOMIC DNA]</scope>
    <source>
        <strain evidence="2">SM-Chi-D1</strain>
    </source>
</reference>
<name>A0A1Q2MHC0_9BACT</name>
<accession>A0A1Q2MHC0</accession>
<dbReference type="EMBL" id="CP019646">
    <property type="protein sequence ID" value="AQQ72091.1"/>
    <property type="molecule type" value="Genomic_DNA"/>
</dbReference>
<dbReference type="Proteomes" id="UP000188181">
    <property type="component" value="Chromosome"/>
</dbReference>
<protein>
    <submittedName>
        <fullName evidence="1">Uncharacterized protein</fullName>
    </submittedName>
</protein>
<gene>
    <name evidence="1" type="ORF">SMSP2_02471</name>
</gene>
<proteinExistence type="predicted"/>
<evidence type="ECO:0000313" key="2">
    <source>
        <dbReference type="Proteomes" id="UP000188181"/>
    </source>
</evidence>
<dbReference type="STRING" id="1851148.SMSP2_02471"/>